<dbReference type="PANTHER" id="PTHR43080:SF26">
    <property type="entry name" value="REGULATORY PROTEIN"/>
    <property type="match status" value="1"/>
</dbReference>
<evidence type="ECO:0000313" key="6">
    <source>
        <dbReference type="Proteomes" id="UP000727907"/>
    </source>
</evidence>
<name>A0ABS6IJB9_9HYPH</name>
<feature type="domain" description="CBS" evidence="4">
    <location>
        <begin position="94"/>
        <end position="149"/>
    </location>
</feature>
<dbReference type="EMBL" id="JAHOPB010000001">
    <property type="protein sequence ID" value="MBU8874691.1"/>
    <property type="molecule type" value="Genomic_DNA"/>
</dbReference>
<dbReference type="InterPro" id="IPR017080">
    <property type="entry name" value="UCP036990_CBS_BON"/>
</dbReference>
<evidence type="ECO:0000313" key="5">
    <source>
        <dbReference type="EMBL" id="MBU8874691.1"/>
    </source>
</evidence>
<organism evidence="5 6">
    <name type="scientific">Reyranella humidisoli</name>
    <dbReference type="NCBI Taxonomy" id="2849149"/>
    <lineage>
        <taxon>Bacteria</taxon>
        <taxon>Pseudomonadati</taxon>
        <taxon>Pseudomonadota</taxon>
        <taxon>Alphaproteobacteria</taxon>
        <taxon>Hyphomicrobiales</taxon>
        <taxon>Reyranellaceae</taxon>
        <taxon>Reyranella</taxon>
    </lineage>
</organism>
<gene>
    <name evidence="5" type="ORF">KQ910_13025</name>
</gene>
<dbReference type="InterPro" id="IPR000644">
    <property type="entry name" value="CBS_dom"/>
</dbReference>
<evidence type="ECO:0000259" key="4">
    <source>
        <dbReference type="PROSITE" id="PS51371"/>
    </source>
</evidence>
<evidence type="ECO:0000256" key="1">
    <source>
        <dbReference type="ARBA" id="ARBA00023122"/>
    </source>
</evidence>
<feature type="domain" description="CBS" evidence="4">
    <location>
        <begin position="7"/>
        <end position="66"/>
    </location>
</feature>
<dbReference type="PROSITE" id="PS50914">
    <property type="entry name" value="BON"/>
    <property type="match status" value="1"/>
</dbReference>
<dbReference type="PANTHER" id="PTHR43080">
    <property type="entry name" value="CBS DOMAIN-CONTAINING PROTEIN CBSX3, MITOCHONDRIAL"/>
    <property type="match status" value="1"/>
</dbReference>
<keyword evidence="1 2" id="KW-0129">CBS domain</keyword>
<dbReference type="PIRSF" id="PIRSF036990">
    <property type="entry name" value="UCP036990_CBS_BON"/>
    <property type="match status" value="1"/>
</dbReference>
<dbReference type="Pfam" id="PF04972">
    <property type="entry name" value="BON"/>
    <property type="match status" value="1"/>
</dbReference>
<reference evidence="5 6" key="1">
    <citation type="submission" date="2021-06" db="EMBL/GenBank/DDBJ databases">
        <authorList>
            <person name="Lee D.H."/>
        </authorList>
    </citation>
    <scope>NUCLEOTIDE SEQUENCE [LARGE SCALE GENOMIC DNA]</scope>
    <source>
        <strain evidence="5 6">MMS21-HV4-11</strain>
    </source>
</reference>
<dbReference type="InterPro" id="IPR007055">
    <property type="entry name" value="BON_dom"/>
</dbReference>
<proteinExistence type="predicted"/>
<accession>A0ABS6IJB9</accession>
<dbReference type="CDD" id="cd04586">
    <property type="entry name" value="CBS_pair_BON_assoc"/>
    <property type="match status" value="1"/>
</dbReference>
<keyword evidence="6" id="KW-1185">Reference proteome</keyword>
<sequence>MRASEIMTTNIVSVNVKDTVFDAAEMLLGARVSAAPVVDEEGHVLGIVSEADLIHRAEIGAGARKSWLARLLETNAGAAREFVATHARNVADVMTRNVVTASADATLGELVALIEKHKVKRIPVVRDGVLVGIVSRANLLEALLSHEPGGAAAGAAPDDKMLREAVSKALDGQPWASRWPTTVVVSDGVVHLWGFVEGGAVRQAYRVAAENVPGVRRVKIHLRTMPGSVGMGT</sequence>
<dbReference type="RefSeq" id="WP_216960651.1">
    <property type="nucleotide sequence ID" value="NZ_JAHOPB010000001.1"/>
</dbReference>
<dbReference type="Pfam" id="PF00571">
    <property type="entry name" value="CBS"/>
    <property type="match status" value="2"/>
</dbReference>
<dbReference type="Proteomes" id="UP000727907">
    <property type="component" value="Unassembled WGS sequence"/>
</dbReference>
<evidence type="ECO:0000259" key="3">
    <source>
        <dbReference type="PROSITE" id="PS50914"/>
    </source>
</evidence>
<feature type="domain" description="BON" evidence="3">
    <location>
        <begin position="158"/>
        <end position="226"/>
    </location>
</feature>
<evidence type="ECO:0000256" key="2">
    <source>
        <dbReference type="PROSITE-ProRule" id="PRU00703"/>
    </source>
</evidence>
<comment type="caution">
    <text evidence="5">The sequence shown here is derived from an EMBL/GenBank/DDBJ whole genome shotgun (WGS) entry which is preliminary data.</text>
</comment>
<dbReference type="InterPro" id="IPR051257">
    <property type="entry name" value="Diverse_CBS-Domain"/>
</dbReference>
<dbReference type="PROSITE" id="PS51371">
    <property type="entry name" value="CBS"/>
    <property type="match status" value="2"/>
</dbReference>
<protein>
    <submittedName>
        <fullName evidence="5">CBS domain-containing protein</fullName>
    </submittedName>
</protein>
<dbReference type="SMART" id="SM00116">
    <property type="entry name" value="CBS"/>
    <property type="match status" value="2"/>
</dbReference>